<name>A0A1E3QSP6_9ASCO</name>
<dbReference type="SUPFAM" id="SSF47473">
    <property type="entry name" value="EF-hand"/>
    <property type="match status" value="1"/>
</dbReference>
<keyword evidence="2" id="KW-0106">Calcium</keyword>
<dbReference type="PROSITE" id="PS00018">
    <property type="entry name" value="EF_HAND_1"/>
    <property type="match status" value="1"/>
</dbReference>
<dbReference type="GO" id="GO:0005509">
    <property type="term" value="F:calcium ion binding"/>
    <property type="evidence" value="ECO:0007669"/>
    <property type="project" value="InterPro"/>
</dbReference>
<evidence type="ECO:0000259" key="3">
    <source>
        <dbReference type="PROSITE" id="PS50222"/>
    </source>
</evidence>
<dbReference type="Proteomes" id="UP000094336">
    <property type="component" value="Unassembled WGS sequence"/>
</dbReference>
<evidence type="ECO:0000313" key="4">
    <source>
        <dbReference type="EMBL" id="ODQ79947.1"/>
    </source>
</evidence>
<dbReference type="RefSeq" id="XP_018985275.1">
    <property type="nucleotide sequence ID" value="XM_019128909.1"/>
</dbReference>
<dbReference type="InterPro" id="IPR050403">
    <property type="entry name" value="Myosin_RLC"/>
</dbReference>
<dbReference type="InterPro" id="IPR002048">
    <property type="entry name" value="EF_hand_dom"/>
</dbReference>
<dbReference type="InterPro" id="IPR018247">
    <property type="entry name" value="EF_Hand_1_Ca_BS"/>
</dbReference>
<dbReference type="InterPro" id="IPR011992">
    <property type="entry name" value="EF-hand-dom_pair"/>
</dbReference>
<evidence type="ECO:0000313" key="5">
    <source>
        <dbReference type="Proteomes" id="UP000094336"/>
    </source>
</evidence>
<keyword evidence="1" id="KW-0677">Repeat</keyword>
<proteinExistence type="predicted"/>
<feature type="domain" description="EF-hand" evidence="3">
    <location>
        <begin position="9"/>
        <end position="44"/>
    </location>
</feature>
<evidence type="ECO:0000256" key="1">
    <source>
        <dbReference type="ARBA" id="ARBA00022737"/>
    </source>
</evidence>
<dbReference type="Gene3D" id="1.10.238.10">
    <property type="entry name" value="EF-hand"/>
    <property type="match status" value="1"/>
</dbReference>
<protein>
    <recommendedName>
        <fullName evidence="3">EF-hand domain-containing protein</fullName>
    </recommendedName>
</protein>
<sequence length="158" mass="17893">MTTISLPESTIKQLHDFFLLIDEDADGLIGHADLQRMFKSINYDIPVEEVRQMIKDAGPDPTANTINFNTLLSVMDERLNQFSGKDDLNSALLYFHGDSEKEIDAVTFSEYLASINQNDPESQKAIKMVFSEFSKAKEITGEVIFNYTKFVNQVGQDE</sequence>
<keyword evidence="5" id="KW-1185">Reference proteome</keyword>
<dbReference type="EMBL" id="KV454431">
    <property type="protein sequence ID" value="ODQ79947.1"/>
    <property type="molecule type" value="Genomic_DNA"/>
</dbReference>
<dbReference type="AlphaFoldDB" id="A0A1E3QSP6"/>
<gene>
    <name evidence="4" type="ORF">BABINDRAFT_161611</name>
</gene>
<dbReference type="PANTHER" id="PTHR23049">
    <property type="entry name" value="MYOSIN REGULATORY LIGHT CHAIN 2"/>
    <property type="match status" value="1"/>
</dbReference>
<evidence type="ECO:0000256" key="2">
    <source>
        <dbReference type="ARBA" id="ARBA00022837"/>
    </source>
</evidence>
<organism evidence="4 5">
    <name type="scientific">Babjeviella inositovora NRRL Y-12698</name>
    <dbReference type="NCBI Taxonomy" id="984486"/>
    <lineage>
        <taxon>Eukaryota</taxon>
        <taxon>Fungi</taxon>
        <taxon>Dikarya</taxon>
        <taxon>Ascomycota</taxon>
        <taxon>Saccharomycotina</taxon>
        <taxon>Pichiomycetes</taxon>
        <taxon>Serinales incertae sedis</taxon>
        <taxon>Babjeviella</taxon>
    </lineage>
</organism>
<dbReference type="STRING" id="984486.A0A1E3QSP6"/>
<dbReference type="PROSITE" id="PS50222">
    <property type="entry name" value="EF_HAND_2"/>
    <property type="match status" value="1"/>
</dbReference>
<dbReference type="GeneID" id="30146762"/>
<accession>A0A1E3QSP6</accession>
<reference evidence="5" key="1">
    <citation type="submission" date="2016-05" db="EMBL/GenBank/DDBJ databases">
        <title>Comparative genomics of biotechnologically important yeasts.</title>
        <authorList>
            <consortium name="DOE Joint Genome Institute"/>
            <person name="Riley R."/>
            <person name="Haridas S."/>
            <person name="Wolfe K.H."/>
            <person name="Lopes M.R."/>
            <person name="Hittinger C.T."/>
            <person name="Goker M."/>
            <person name="Salamov A."/>
            <person name="Wisecaver J."/>
            <person name="Long T.M."/>
            <person name="Aerts A.L."/>
            <person name="Barry K."/>
            <person name="Choi C."/>
            <person name="Clum A."/>
            <person name="Coughlan A.Y."/>
            <person name="Deshpande S."/>
            <person name="Douglass A.P."/>
            <person name="Hanson S.J."/>
            <person name="Klenk H.-P."/>
            <person name="Labutti K."/>
            <person name="Lapidus A."/>
            <person name="Lindquist E."/>
            <person name="Lipzen A."/>
            <person name="Meier-Kolthoff J.P."/>
            <person name="Ohm R.A."/>
            <person name="Otillar R.P."/>
            <person name="Pangilinan J."/>
            <person name="Peng Y."/>
            <person name="Rokas A."/>
            <person name="Rosa C.A."/>
            <person name="Scheuner C."/>
            <person name="Sibirny A.A."/>
            <person name="Slot J.C."/>
            <person name="Stielow J.B."/>
            <person name="Sun H."/>
            <person name="Kurtzman C.P."/>
            <person name="Blackwell M."/>
            <person name="Grigoriev I.V."/>
            <person name="Jeffries T.W."/>
        </authorList>
    </citation>
    <scope>NUCLEOTIDE SEQUENCE [LARGE SCALE GENOMIC DNA]</scope>
    <source>
        <strain evidence="5">NRRL Y-12698</strain>
    </source>
</reference>
<dbReference type="OrthoDB" id="343296at2759"/>